<sequence>MVHQGRYFRFMIQNYRTNMGLPLPFLTQNV</sequence>
<protein>
    <submittedName>
        <fullName evidence="1">Uncharacterized protein</fullName>
    </submittedName>
</protein>
<organism evidence="1">
    <name type="scientific">Siphoviridae sp. ctBLh2</name>
    <dbReference type="NCBI Taxonomy" id="2827803"/>
    <lineage>
        <taxon>Viruses</taxon>
        <taxon>Duplodnaviria</taxon>
        <taxon>Heunggongvirae</taxon>
        <taxon>Uroviricota</taxon>
        <taxon>Caudoviricetes</taxon>
    </lineage>
</organism>
<dbReference type="EMBL" id="BK032514">
    <property type="protein sequence ID" value="DAF45548.1"/>
    <property type="molecule type" value="Genomic_DNA"/>
</dbReference>
<evidence type="ECO:0000313" key="1">
    <source>
        <dbReference type="EMBL" id="DAF45548.1"/>
    </source>
</evidence>
<proteinExistence type="predicted"/>
<name>A0A8S5S3H0_9CAUD</name>
<accession>A0A8S5S3H0</accession>
<reference evidence="1" key="1">
    <citation type="journal article" date="2021" name="Proc. Natl. Acad. Sci. U.S.A.">
        <title>A Catalog of Tens of Thousands of Viruses from Human Metagenomes Reveals Hidden Associations with Chronic Diseases.</title>
        <authorList>
            <person name="Tisza M.J."/>
            <person name="Buck C.B."/>
        </authorList>
    </citation>
    <scope>NUCLEOTIDE SEQUENCE</scope>
    <source>
        <strain evidence="1">CtBLh2</strain>
    </source>
</reference>